<keyword evidence="9 21" id="KW-0732">Signal</keyword>
<proteinExistence type="inferred from homology"/>
<evidence type="ECO:0000256" key="12">
    <source>
        <dbReference type="ARBA" id="ARBA00023180"/>
    </source>
</evidence>
<dbReference type="InterPro" id="IPR017853">
    <property type="entry name" value="GH"/>
</dbReference>
<evidence type="ECO:0000256" key="17">
    <source>
        <dbReference type="ARBA" id="ARBA00042373"/>
    </source>
</evidence>
<dbReference type="OrthoDB" id="77201at2759"/>
<dbReference type="GO" id="GO:0009277">
    <property type="term" value="C:fungal-type cell wall"/>
    <property type="evidence" value="ECO:0007669"/>
    <property type="project" value="TreeGrafter"/>
</dbReference>
<comment type="subcellular location">
    <subcellularLocation>
        <location evidence="3">Cell membrane</location>
        <topology evidence="3">Single-pass type II membrane protein</topology>
    </subcellularLocation>
    <subcellularLocation>
        <location evidence="2">Secreted</location>
        <location evidence="2">Cell wall</location>
    </subcellularLocation>
</comment>
<feature type="signal peptide" evidence="21">
    <location>
        <begin position="1"/>
        <end position="19"/>
    </location>
</feature>
<evidence type="ECO:0000313" key="22">
    <source>
        <dbReference type="EMBL" id="KAG2230173.1"/>
    </source>
</evidence>
<comment type="catalytic activity">
    <reaction evidence="1">
        <text>Hydrolysis of (1-&gt;3)-beta-D-glucosidic linkages in (1-&gt;3)-beta-D-glucans.</text>
        <dbReference type="EC" id="3.2.1.39"/>
    </reaction>
</comment>
<sequence length="285" mass="30697">MRFTSILTIALTFAGVIQSLPIETRGIGALHGVVYTARKSDGQCQSAQEIDASVKTMKSKGINNIRTYSQECNQLPAILDAINSNGGGMTVLAAVWIDGTGNDDQEIATLKSVLNSKDTSAINGILVGNEVIFKGQMSSSELAKKIKAVKSFSKGIKVGTAEMDTTYPPDLMAASDIAAVNIHPYFSQVDVKNALSNLNDRFNNFKKLAHGVSEVFISETGWPSEGAPFGDAIPSVKNTQIFAAALATSHLPYYFFEWQDSSWKEAGIESHFGLLNTFGRSKFAL</sequence>
<dbReference type="SUPFAM" id="SSF51445">
    <property type="entry name" value="(Trans)glycosidases"/>
    <property type="match status" value="1"/>
</dbReference>
<evidence type="ECO:0000256" key="3">
    <source>
        <dbReference type="ARBA" id="ARBA00004401"/>
    </source>
</evidence>
<keyword evidence="13" id="KW-0119">Carbohydrate metabolism</keyword>
<dbReference type="EMBL" id="JAEPRE010000218">
    <property type="protein sequence ID" value="KAG2230173.1"/>
    <property type="molecule type" value="Genomic_DNA"/>
</dbReference>
<keyword evidence="23" id="KW-1185">Reference proteome</keyword>
<dbReference type="EC" id="3.2.1.39" evidence="5"/>
<evidence type="ECO:0000256" key="8">
    <source>
        <dbReference type="ARBA" id="ARBA00022525"/>
    </source>
</evidence>
<dbReference type="GO" id="GO:0009986">
    <property type="term" value="C:cell surface"/>
    <property type="evidence" value="ECO:0007669"/>
    <property type="project" value="TreeGrafter"/>
</dbReference>
<keyword evidence="14" id="KW-0961">Cell wall biogenesis/degradation</keyword>
<evidence type="ECO:0000256" key="19">
    <source>
        <dbReference type="RuleBase" id="RU004335"/>
    </source>
</evidence>
<protein>
    <recommendedName>
        <fullName evidence="5">glucan endo-1,3-beta-D-glucosidase</fullName>
        <ecNumber evidence="5">3.2.1.39</ecNumber>
    </recommendedName>
    <alternativeName>
        <fullName evidence="18">Endo-1,3-beta-glucanase btgC</fullName>
    </alternativeName>
    <alternativeName>
        <fullName evidence="17">Laminarinase btgC</fullName>
    </alternativeName>
</protein>
<evidence type="ECO:0000256" key="21">
    <source>
        <dbReference type="SAM" id="SignalP"/>
    </source>
</evidence>
<dbReference type="InterPro" id="IPR000490">
    <property type="entry name" value="Glyco_hydro_17"/>
</dbReference>
<keyword evidence="8" id="KW-0964">Secreted</keyword>
<feature type="chain" id="PRO_5034542400" description="glucan endo-1,3-beta-D-glucosidase" evidence="21">
    <location>
        <begin position="20"/>
        <end position="285"/>
    </location>
</feature>
<evidence type="ECO:0000256" key="16">
    <source>
        <dbReference type="ARBA" id="ARBA00037649"/>
    </source>
</evidence>
<organism evidence="22 23">
    <name type="scientific">Thamnidium elegans</name>
    <dbReference type="NCBI Taxonomy" id="101142"/>
    <lineage>
        <taxon>Eukaryota</taxon>
        <taxon>Fungi</taxon>
        <taxon>Fungi incertae sedis</taxon>
        <taxon>Mucoromycota</taxon>
        <taxon>Mucoromycotina</taxon>
        <taxon>Mucoromycetes</taxon>
        <taxon>Mucorales</taxon>
        <taxon>Mucorineae</taxon>
        <taxon>Mucoraceae</taxon>
        <taxon>Thamnidium</taxon>
    </lineage>
</organism>
<dbReference type="GO" id="GO:0000272">
    <property type="term" value="P:polysaccharide catabolic process"/>
    <property type="evidence" value="ECO:0007669"/>
    <property type="project" value="UniProtKB-KW"/>
</dbReference>
<dbReference type="GO" id="GO:0005886">
    <property type="term" value="C:plasma membrane"/>
    <property type="evidence" value="ECO:0007669"/>
    <property type="project" value="UniProtKB-SubCell"/>
</dbReference>
<evidence type="ECO:0000256" key="4">
    <source>
        <dbReference type="ARBA" id="ARBA00008773"/>
    </source>
</evidence>
<dbReference type="Proteomes" id="UP000613177">
    <property type="component" value="Unassembled WGS sequence"/>
</dbReference>
<dbReference type="PANTHER" id="PTHR16631">
    <property type="entry name" value="GLUCAN 1,3-BETA-GLUCOSIDASE"/>
    <property type="match status" value="1"/>
</dbReference>
<gene>
    <name evidence="22" type="ORF">INT48_003478</name>
</gene>
<evidence type="ECO:0000256" key="6">
    <source>
        <dbReference type="ARBA" id="ARBA00022475"/>
    </source>
</evidence>
<dbReference type="AlphaFoldDB" id="A0A8H7SLG0"/>
<dbReference type="Pfam" id="PF00332">
    <property type="entry name" value="Glyco_hydro_17"/>
    <property type="match status" value="1"/>
</dbReference>
<dbReference type="PANTHER" id="PTHR16631:SF17">
    <property type="entry name" value="GLUCAN ENDO-1,3-BETA-GLUCOSIDASE BTGC"/>
    <property type="match status" value="1"/>
</dbReference>
<dbReference type="GO" id="GO:0071555">
    <property type="term" value="P:cell wall organization"/>
    <property type="evidence" value="ECO:0007669"/>
    <property type="project" value="UniProtKB-KW"/>
</dbReference>
<keyword evidence="20" id="KW-0326">Glycosidase</keyword>
<keyword evidence="15" id="KW-0624">Polysaccharide degradation</keyword>
<dbReference type="GO" id="GO:0042973">
    <property type="term" value="F:glucan endo-1,3-beta-D-glucosidase activity"/>
    <property type="evidence" value="ECO:0007669"/>
    <property type="project" value="UniProtKB-EC"/>
</dbReference>
<name>A0A8H7SLG0_9FUNG</name>
<keyword evidence="12" id="KW-0325">Glycoprotein</keyword>
<dbReference type="PROSITE" id="PS00587">
    <property type="entry name" value="GLYCOSYL_HYDROL_F17"/>
    <property type="match status" value="1"/>
</dbReference>
<dbReference type="InterPro" id="IPR050732">
    <property type="entry name" value="Beta-glucan_modifiers"/>
</dbReference>
<comment type="caution">
    <text evidence="22">The sequence shown here is derived from an EMBL/GenBank/DDBJ whole genome shotgun (WGS) entry which is preliminary data.</text>
</comment>
<evidence type="ECO:0000256" key="14">
    <source>
        <dbReference type="ARBA" id="ARBA00023316"/>
    </source>
</evidence>
<evidence type="ECO:0000256" key="7">
    <source>
        <dbReference type="ARBA" id="ARBA00022512"/>
    </source>
</evidence>
<reference evidence="22" key="1">
    <citation type="submission" date="2021-01" db="EMBL/GenBank/DDBJ databases">
        <title>Metabolic potential, ecology and presence of endohyphal bacteria is reflected in genomic diversity of Mucoromycotina.</title>
        <authorList>
            <person name="Muszewska A."/>
            <person name="Okrasinska A."/>
            <person name="Steczkiewicz K."/>
            <person name="Drgas O."/>
            <person name="Orlowska M."/>
            <person name="Perlinska-Lenart U."/>
            <person name="Aleksandrzak-Piekarczyk T."/>
            <person name="Szatraj K."/>
            <person name="Zielenkiewicz U."/>
            <person name="Pilsyk S."/>
            <person name="Malc E."/>
            <person name="Mieczkowski P."/>
            <person name="Kruszewska J.S."/>
            <person name="Biernat P."/>
            <person name="Pawlowska J."/>
        </authorList>
    </citation>
    <scope>NUCLEOTIDE SEQUENCE</scope>
    <source>
        <strain evidence="22">WA0000018081</strain>
    </source>
</reference>
<comment type="similarity">
    <text evidence="4 19">Belongs to the glycosyl hydrolase 17 family.</text>
</comment>
<keyword evidence="11" id="KW-0472">Membrane</keyword>
<evidence type="ECO:0000313" key="23">
    <source>
        <dbReference type="Proteomes" id="UP000613177"/>
    </source>
</evidence>
<comment type="function">
    <text evidence="16">Glucanases play a role in cell expansion during growth, in cell-cell fusion during mating, and in spore release during sporulation. This enzyme may be involved in beta-glucan degradation. Active on laminarin and lichenan.</text>
</comment>
<evidence type="ECO:0000256" key="15">
    <source>
        <dbReference type="ARBA" id="ARBA00023326"/>
    </source>
</evidence>
<accession>A0A8H7SLG0</accession>
<evidence type="ECO:0000256" key="13">
    <source>
        <dbReference type="ARBA" id="ARBA00023277"/>
    </source>
</evidence>
<evidence type="ECO:0000256" key="11">
    <source>
        <dbReference type="ARBA" id="ARBA00023136"/>
    </source>
</evidence>
<evidence type="ECO:0000256" key="1">
    <source>
        <dbReference type="ARBA" id="ARBA00000382"/>
    </source>
</evidence>
<dbReference type="GO" id="GO:0005576">
    <property type="term" value="C:extracellular region"/>
    <property type="evidence" value="ECO:0007669"/>
    <property type="project" value="TreeGrafter"/>
</dbReference>
<evidence type="ECO:0000256" key="18">
    <source>
        <dbReference type="ARBA" id="ARBA00043078"/>
    </source>
</evidence>
<evidence type="ECO:0000256" key="2">
    <source>
        <dbReference type="ARBA" id="ARBA00004191"/>
    </source>
</evidence>
<evidence type="ECO:0000256" key="10">
    <source>
        <dbReference type="ARBA" id="ARBA00022801"/>
    </source>
</evidence>
<evidence type="ECO:0000256" key="5">
    <source>
        <dbReference type="ARBA" id="ARBA00012780"/>
    </source>
</evidence>
<evidence type="ECO:0000256" key="9">
    <source>
        <dbReference type="ARBA" id="ARBA00022729"/>
    </source>
</evidence>
<dbReference type="Gene3D" id="3.20.20.80">
    <property type="entry name" value="Glycosidases"/>
    <property type="match status" value="2"/>
</dbReference>
<keyword evidence="10 20" id="KW-0378">Hydrolase</keyword>
<keyword evidence="7" id="KW-0134">Cell wall</keyword>
<evidence type="ECO:0000256" key="20">
    <source>
        <dbReference type="RuleBase" id="RU004336"/>
    </source>
</evidence>
<keyword evidence="6" id="KW-1003">Cell membrane</keyword>